<keyword evidence="1" id="KW-1133">Transmembrane helix</keyword>
<keyword evidence="3" id="KW-1185">Reference proteome</keyword>
<accession>A0ABP1S2P2</accession>
<organism evidence="2 3">
    <name type="scientific">Orchesella dallaii</name>
    <dbReference type="NCBI Taxonomy" id="48710"/>
    <lineage>
        <taxon>Eukaryota</taxon>
        <taxon>Metazoa</taxon>
        <taxon>Ecdysozoa</taxon>
        <taxon>Arthropoda</taxon>
        <taxon>Hexapoda</taxon>
        <taxon>Collembola</taxon>
        <taxon>Entomobryomorpha</taxon>
        <taxon>Entomobryoidea</taxon>
        <taxon>Orchesellidae</taxon>
        <taxon>Orchesellinae</taxon>
        <taxon>Orchesella</taxon>
    </lineage>
</organism>
<reference evidence="2 3" key="1">
    <citation type="submission" date="2024-08" db="EMBL/GenBank/DDBJ databases">
        <authorList>
            <person name="Cucini C."/>
            <person name="Frati F."/>
        </authorList>
    </citation>
    <scope>NUCLEOTIDE SEQUENCE [LARGE SCALE GENOMIC DNA]</scope>
</reference>
<gene>
    <name evidence="2" type="ORF">ODALV1_LOCUS29090</name>
</gene>
<dbReference type="Proteomes" id="UP001642540">
    <property type="component" value="Unassembled WGS sequence"/>
</dbReference>
<feature type="transmembrane region" description="Helical" evidence="1">
    <location>
        <begin position="7"/>
        <end position="26"/>
    </location>
</feature>
<comment type="caution">
    <text evidence="2">The sequence shown here is derived from an EMBL/GenBank/DDBJ whole genome shotgun (WGS) entry which is preliminary data.</text>
</comment>
<feature type="transmembrane region" description="Helical" evidence="1">
    <location>
        <begin position="335"/>
        <end position="352"/>
    </location>
</feature>
<feature type="transmembrane region" description="Helical" evidence="1">
    <location>
        <begin position="293"/>
        <end position="323"/>
    </location>
</feature>
<dbReference type="EMBL" id="CAXLJM020000148">
    <property type="protein sequence ID" value="CAL8142572.1"/>
    <property type="molecule type" value="Genomic_DNA"/>
</dbReference>
<evidence type="ECO:0000313" key="3">
    <source>
        <dbReference type="Proteomes" id="UP001642540"/>
    </source>
</evidence>
<protein>
    <submittedName>
        <fullName evidence="2">Uncharacterized protein</fullName>
    </submittedName>
</protein>
<sequence>MKVILPLLTASHLITFIVMVTLIISYRVNVTAGASSATLQKLTRILLIPPSDKTIVYSKVFYHSYINIICFGNQRRINYLTSTVITSMKDFVAVQFQEMSVQNSTAIFQAIKKNTHRSSPVASPRSIPVTICYLCGAKDFVFNHSFQLSLSNEISNIVFELSESFMKLCKTGHGSALHYSSYMNPVKDVSLCEYDVMFLVKSNCFHIHAILSLVLSRTNLTWSNSKSLEPFQTYTGPVSVDACFHFNLYTTKNIKLLLGKLYEVEGVKYFYCEEGAQFESIRHSVFVDRVDNLVWLLITILSAVISILNGNMFSGLGIFLIMIDQSIKFKGFFKRQRILVPTFVVIFLSWWYRSMISTDMIAPFPPKVISTCEELFKAGYKFIAGSEQELVRFNAVTYDVIKQNCKVELSEQNFILNPDLAFKLSQFGGSQIYHEMAKVKGITGIWGSHAVALKKVQSGAKRSTNLLSCNVLKKSLRRLYNMIFFKTFLKTRISWICDAIIASGISNMYNSRMTDRLISSSNFHRQNCTNSADINCSLEIGLSLNSPIIIGFYVLLCFLSIAAFSFIMELACRLLPIRRNSVNLASIKCITDKESWWM</sequence>
<evidence type="ECO:0000256" key="1">
    <source>
        <dbReference type="SAM" id="Phobius"/>
    </source>
</evidence>
<feature type="transmembrane region" description="Helical" evidence="1">
    <location>
        <begin position="550"/>
        <end position="571"/>
    </location>
</feature>
<keyword evidence="1" id="KW-0472">Membrane</keyword>
<keyword evidence="1" id="KW-0812">Transmembrane</keyword>
<evidence type="ECO:0000313" key="2">
    <source>
        <dbReference type="EMBL" id="CAL8142572.1"/>
    </source>
</evidence>
<proteinExistence type="predicted"/>
<name>A0ABP1S2P2_9HEXA</name>